<evidence type="ECO:0000313" key="1">
    <source>
        <dbReference type="EMBL" id="KAI0036616.1"/>
    </source>
</evidence>
<reference evidence="1" key="2">
    <citation type="journal article" date="2022" name="New Phytol.">
        <title>Evolutionary transition to the ectomycorrhizal habit in the genomes of a hyperdiverse lineage of mushroom-forming fungi.</title>
        <authorList>
            <person name="Looney B."/>
            <person name="Miyauchi S."/>
            <person name="Morin E."/>
            <person name="Drula E."/>
            <person name="Courty P.E."/>
            <person name="Kohler A."/>
            <person name="Kuo A."/>
            <person name="LaButti K."/>
            <person name="Pangilinan J."/>
            <person name="Lipzen A."/>
            <person name="Riley R."/>
            <person name="Andreopoulos W."/>
            <person name="He G."/>
            <person name="Johnson J."/>
            <person name="Nolan M."/>
            <person name="Tritt A."/>
            <person name="Barry K.W."/>
            <person name="Grigoriev I.V."/>
            <person name="Nagy L.G."/>
            <person name="Hibbett D."/>
            <person name="Henrissat B."/>
            <person name="Matheny P.B."/>
            <person name="Labbe J."/>
            <person name="Martin F.M."/>
        </authorList>
    </citation>
    <scope>NUCLEOTIDE SEQUENCE</scope>
    <source>
        <strain evidence="1">EC-137</strain>
    </source>
</reference>
<accession>A0ACB8QZC0</accession>
<sequence>MSNFSVVPLVEKLFGPSYSSDRAQSVLLTALCGLVIFAFWYRYPSEGASKSDRTKPQAVGQRRTDYVFMESDIDAVRRNVDGGSVTIAKILVHPIKSCRGISVQETRFTPSGLEHDRTWCIIDAKNHQILTARQIPKAGMVLIVPKVAENPDDPSNSRLEVSFPPGSDCSTFSVPLRPSQETLGSWQSVDDCTVHAWMGLDGYVCQPSDTKLPPALCSDILSKYIGRPVHLIFKGPRIRATRPTLNFPDLSVPFQYQDGYPLLVVSQESFEGVKDMAKDWRSEQPIIDKEVAKHIDSLIVERFRPNIVTRGSGKPFAEDMWRKITIAPPSSPEDALAFDLVSKCGRCMLPNVDPRTGQRNMSVPSKPLGKFRKGLDPANLDYSCFGCNAVPQGSGVLRVGDIVSVKQWADV</sequence>
<dbReference type="EMBL" id="MU273469">
    <property type="protein sequence ID" value="KAI0036616.1"/>
    <property type="molecule type" value="Genomic_DNA"/>
</dbReference>
<evidence type="ECO:0000313" key="2">
    <source>
        <dbReference type="Proteomes" id="UP000814128"/>
    </source>
</evidence>
<protein>
    <submittedName>
        <fullName evidence="1">MOSC N-terminal beta barrel domain-containing protein</fullName>
    </submittedName>
</protein>
<name>A0ACB8QZC0_9AGAM</name>
<organism evidence="1 2">
    <name type="scientific">Vararia minispora EC-137</name>
    <dbReference type="NCBI Taxonomy" id="1314806"/>
    <lineage>
        <taxon>Eukaryota</taxon>
        <taxon>Fungi</taxon>
        <taxon>Dikarya</taxon>
        <taxon>Basidiomycota</taxon>
        <taxon>Agaricomycotina</taxon>
        <taxon>Agaricomycetes</taxon>
        <taxon>Russulales</taxon>
        <taxon>Lachnocladiaceae</taxon>
        <taxon>Vararia</taxon>
    </lineage>
</organism>
<comment type="caution">
    <text evidence="1">The sequence shown here is derived from an EMBL/GenBank/DDBJ whole genome shotgun (WGS) entry which is preliminary data.</text>
</comment>
<dbReference type="Proteomes" id="UP000814128">
    <property type="component" value="Unassembled WGS sequence"/>
</dbReference>
<reference evidence="1" key="1">
    <citation type="submission" date="2021-02" db="EMBL/GenBank/DDBJ databases">
        <authorList>
            <consortium name="DOE Joint Genome Institute"/>
            <person name="Ahrendt S."/>
            <person name="Looney B.P."/>
            <person name="Miyauchi S."/>
            <person name="Morin E."/>
            <person name="Drula E."/>
            <person name="Courty P.E."/>
            <person name="Chicoki N."/>
            <person name="Fauchery L."/>
            <person name="Kohler A."/>
            <person name="Kuo A."/>
            <person name="Labutti K."/>
            <person name="Pangilinan J."/>
            <person name="Lipzen A."/>
            <person name="Riley R."/>
            <person name="Andreopoulos W."/>
            <person name="He G."/>
            <person name="Johnson J."/>
            <person name="Barry K.W."/>
            <person name="Grigoriev I.V."/>
            <person name="Nagy L."/>
            <person name="Hibbett D."/>
            <person name="Henrissat B."/>
            <person name="Matheny P.B."/>
            <person name="Labbe J."/>
            <person name="Martin F."/>
        </authorList>
    </citation>
    <scope>NUCLEOTIDE SEQUENCE</scope>
    <source>
        <strain evidence="1">EC-137</strain>
    </source>
</reference>
<gene>
    <name evidence="1" type="ORF">K488DRAFT_40810</name>
</gene>
<proteinExistence type="predicted"/>
<keyword evidence="2" id="KW-1185">Reference proteome</keyword>